<keyword evidence="1" id="KW-1185">Reference proteome</keyword>
<protein>
    <submittedName>
        <fullName evidence="2">BPI2 domain-containing protein</fullName>
    </submittedName>
</protein>
<dbReference type="Proteomes" id="UP000046392">
    <property type="component" value="Unplaced"/>
</dbReference>
<dbReference type="WBParaSite" id="SPAL_0001529400.1">
    <property type="protein sequence ID" value="SPAL_0001529400.1"/>
    <property type="gene ID" value="SPAL_0001529400"/>
</dbReference>
<organism evidence="1 2">
    <name type="scientific">Strongyloides papillosus</name>
    <name type="common">Intestinal threadworm</name>
    <dbReference type="NCBI Taxonomy" id="174720"/>
    <lineage>
        <taxon>Eukaryota</taxon>
        <taxon>Metazoa</taxon>
        <taxon>Ecdysozoa</taxon>
        <taxon>Nematoda</taxon>
        <taxon>Chromadorea</taxon>
        <taxon>Rhabditida</taxon>
        <taxon>Tylenchina</taxon>
        <taxon>Panagrolaimomorpha</taxon>
        <taxon>Strongyloidoidea</taxon>
        <taxon>Strongyloididae</taxon>
        <taxon>Strongyloides</taxon>
    </lineage>
</organism>
<evidence type="ECO:0000313" key="1">
    <source>
        <dbReference type="Proteomes" id="UP000046392"/>
    </source>
</evidence>
<proteinExistence type="predicted"/>
<accession>A0A0N5CBM7</accession>
<dbReference type="InterPro" id="IPR012340">
    <property type="entry name" value="NA-bd_OB-fold"/>
</dbReference>
<dbReference type="SUPFAM" id="SSF50249">
    <property type="entry name" value="Nucleic acid-binding proteins"/>
    <property type="match status" value="1"/>
</dbReference>
<sequence>MSENVSSYNDFLKNAIANSNSNVNNFLLFVKVAKDMNKGFEFSDSYSRLLRGKIKEITGELLYKLDKNREAYIYVNEIRVYVKYDFQLNEFHKELEVLSYRVADDHPFTPSKKLHVIKTKIDIGGDSSYEANEKEGDLERVYNDEKNLDFSLNVLVLLKGAMNETKVPNEFVFNLIVGDYLGNTMNCVFFKSDSSNSIYDSVEIGKYYNLSLSNAKTFLLKSSSRNFTTFDKGLALTFNSTKFLPASRKFQFPGIDVPLKDLECINDYEIDQQASVIGVVVKIDDISTYIYDGANVSTSRRIIYLTNGTTTVPIFLHGELAYCEFEVGMLVGVKYSIVRKHSAGGRILSCNRASCIVKDNLEEYKKVLTKVCDMDLDTIELPDVYTAPTVEEALSNGKFLIHIKGLPSFKIKPRKFLTMGRITFFGKFTISEKAKEYGPFAKVTIADSLVHISSITLFANRLSNLIQNLTGNFSTIIDNGTDGDVVLKNLLHIPMLFKIKISNYLGDGNNGEIIIRGNKIIEYVGVCPDGIYEQWTERMKRELSCFSLVQ</sequence>
<dbReference type="AlphaFoldDB" id="A0A0N5CBM7"/>
<evidence type="ECO:0000313" key="2">
    <source>
        <dbReference type="WBParaSite" id="SPAL_0001529400.1"/>
    </source>
</evidence>
<reference evidence="2" key="1">
    <citation type="submission" date="2017-02" db="UniProtKB">
        <authorList>
            <consortium name="WormBaseParasite"/>
        </authorList>
    </citation>
    <scope>IDENTIFICATION</scope>
</reference>
<name>A0A0N5CBM7_STREA</name>